<evidence type="ECO:0000313" key="5">
    <source>
        <dbReference type="Proteomes" id="UP001642409"/>
    </source>
</evidence>
<evidence type="ECO:0000313" key="2">
    <source>
        <dbReference type="EMBL" id="CAI9960288.1"/>
    </source>
</evidence>
<name>A0AA86TGG8_9EUKA</name>
<organism evidence="1">
    <name type="scientific">Hexamita inflata</name>
    <dbReference type="NCBI Taxonomy" id="28002"/>
    <lineage>
        <taxon>Eukaryota</taxon>
        <taxon>Metamonada</taxon>
        <taxon>Diplomonadida</taxon>
        <taxon>Hexamitidae</taxon>
        <taxon>Hexamitinae</taxon>
        <taxon>Hexamita</taxon>
    </lineage>
</organism>
<dbReference type="EMBL" id="CATOUU010000108">
    <property type="protein sequence ID" value="CAI9916586.1"/>
    <property type="molecule type" value="Genomic_DNA"/>
</dbReference>
<dbReference type="InterPro" id="IPR009057">
    <property type="entry name" value="Homeodomain-like_sf"/>
</dbReference>
<evidence type="ECO:0000313" key="4">
    <source>
        <dbReference type="EMBL" id="CAL6006034.1"/>
    </source>
</evidence>
<sequence>MDSDFSIAPLDFCDDDNSMFNIYDQSSTNTFSDQTMDNSLNPLSEEQKLLSQLKQNQIIINQKLKRIEELTKAETKVKRWDQNECEQFNQGLEVHWRNIKSVEKFVPTKSSRQVISHSQKFFLKLQNSLQGRFVPILLKDAQQKINHAPKMTLQQAVAKCQGKNTFDIVRKTINATQAAGSVIIGIKFVEETEGLDYEVIEAILVGWQ</sequence>
<keyword evidence="5" id="KW-1185">Reference proteome</keyword>
<reference evidence="3 5" key="2">
    <citation type="submission" date="2024-07" db="EMBL/GenBank/DDBJ databases">
        <authorList>
            <person name="Akdeniz Z."/>
        </authorList>
    </citation>
    <scope>NUCLEOTIDE SEQUENCE [LARGE SCALE GENOMIC DNA]</scope>
</reference>
<protein>
    <submittedName>
        <fullName evidence="1">Myb-like protein</fullName>
    </submittedName>
    <submittedName>
        <fullName evidence="3">Myb-like_protein</fullName>
    </submittedName>
</protein>
<dbReference type="AlphaFoldDB" id="A0AA86TGG8"/>
<gene>
    <name evidence="4" type="ORF">HINF_LOCUS19960</name>
    <name evidence="1" type="ORF">HINF_LOCUS4231</name>
    <name evidence="2" type="ORF">HINF_LOCUS47933</name>
    <name evidence="3" type="ORF">HINF_LOCUS7667</name>
</gene>
<evidence type="ECO:0000313" key="1">
    <source>
        <dbReference type="EMBL" id="CAI9916586.1"/>
    </source>
</evidence>
<dbReference type="EMBL" id="CAXDID020000053">
    <property type="protein sequence ID" value="CAL6006034.1"/>
    <property type="molecule type" value="Genomic_DNA"/>
</dbReference>
<dbReference type="EMBL" id="CAXDID020000016">
    <property type="protein sequence ID" value="CAL5983541.1"/>
    <property type="molecule type" value="Genomic_DNA"/>
</dbReference>
<reference evidence="1" key="1">
    <citation type="submission" date="2023-06" db="EMBL/GenBank/DDBJ databases">
        <authorList>
            <person name="Kurt Z."/>
        </authorList>
    </citation>
    <scope>NUCLEOTIDE SEQUENCE</scope>
</reference>
<dbReference type="PANTHER" id="PTHR44042:SF67">
    <property type="entry name" value="MYB-LIKE PROTEIN I"/>
    <property type="match status" value="1"/>
</dbReference>
<proteinExistence type="predicted"/>
<dbReference type="EMBL" id="CATOUU010000931">
    <property type="protein sequence ID" value="CAI9960288.1"/>
    <property type="molecule type" value="Genomic_DNA"/>
</dbReference>
<comment type="caution">
    <text evidence="1">The sequence shown here is derived from an EMBL/GenBank/DDBJ whole genome shotgun (WGS) entry which is preliminary data.</text>
</comment>
<dbReference type="PANTHER" id="PTHR44042">
    <property type="entry name" value="DUPLICATED HOMEODOMAIN-LIKE SUPERFAMILY PROTEIN-RELATED"/>
    <property type="match status" value="1"/>
</dbReference>
<dbReference type="Proteomes" id="UP001642409">
    <property type="component" value="Unassembled WGS sequence"/>
</dbReference>
<dbReference type="Gene3D" id="1.10.10.60">
    <property type="entry name" value="Homeodomain-like"/>
    <property type="match status" value="1"/>
</dbReference>
<accession>A0AA86TGG8</accession>
<evidence type="ECO:0000313" key="3">
    <source>
        <dbReference type="EMBL" id="CAL5983541.1"/>
    </source>
</evidence>
<dbReference type="SUPFAM" id="SSF46689">
    <property type="entry name" value="Homeodomain-like"/>
    <property type="match status" value="1"/>
</dbReference>